<dbReference type="RefSeq" id="WP_190992895.1">
    <property type="nucleotide sequence ID" value="NZ_JACOIK010000002.1"/>
</dbReference>
<feature type="signal peptide" evidence="1">
    <location>
        <begin position="1"/>
        <end position="22"/>
    </location>
</feature>
<evidence type="ECO:0000256" key="1">
    <source>
        <dbReference type="SAM" id="SignalP"/>
    </source>
</evidence>
<dbReference type="PIRSF" id="PIRSF021505">
    <property type="entry name" value="O_gly_hdrol"/>
    <property type="match status" value="1"/>
</dbReference>
<dbReference type="Pfam" id="PF03663">
    <property type="entry name" value="Glyco_hydro_76"/>
    <property type="match status" value="1"/>
</dbReference>
<dbReference type="EMBL" id="JACOIK010000002">
    <property type="protein sequence ID" value="MBD1431859.1"/>
    <property type="molecule type" value="Genomic_DNA"/>
</dbReference>
<gene>
    <name evidence="2" type="ORF">H8B06_03395</name>
</gene>
<sequence length="404" mass="47219">MSMKKGLLLLLIVFMLKPIVQAQPKDTYLQQANEVFQLVWEKYRVPEHGLFAEYYPNSHKPDITYFQEEGHKAQEVSYLWPMSGIFSSVNVLMELDPKTYKPYLDAMVFAVEQYLDKTREPHGYQAYPSKFETVDRYYDDNGLVGIDYIDAYMITADTSYLRKAKEVMTFIESGWTEDFGGGVSWLEGIRDQKPACSNGKATVLALKIYQATGEKEYLQYAVKSYDWMLETLRDETLNIIWNSLLIPDGTTTGRKEAEVQQHAYTYNTGTMIQSAVRLYKVTGDRHYLEDARALAEGSYKYYFDYTEDRIPYVKDMPWFTLVLFRGYQELYEIDQNPKYIDAVIERADWAWVHARDEEGLPYADWTGQKEENKKPKWLLDTSCMAELYARIALIKFTSNNNLRK</sequence>
<reference evidence="2 3" key="1">
    <citation type="submission" date="2020-08" db="EMBL/GenBank/DDBJ databases">
        <title>Sphingobacterium sp. DN00404 isolated from aquaculture water.</title>
        <authorList>
            <person name="Zhang M."/>
        </authorList>
    </citation>
    <scope>NUCLEOTIDE SEQUENCE [LARGE SCALE GENOMIC DNA]</scope>
    <source>
        <strain evidence="2 3">DN00404</strain>
    </source>
</reference>
<keyword evidence="3" id="KW-1185">Reference proteome</keyword>
<dbReference type="PANTHER" id="PTHR47791:SF4">
    <property type="entry name" value="(PUTATIVE SECRETED PROTEIN)-RELATED"/>
    <property type="match status" value="1"/>
</dbReference>
<name>A0ABR7YKL2_9SPHI</name>
<protein>
    <submittedName>
        <fullName evidence="2">AGE family epimerase/isomerase</fullName>
    </submittedName>
</protein>
<dbReference type="InterPro" id="IPR005198">
    <property type="entry name" value="Glyco_hydro_76"/>
</dbReference>
<comment type="caution">
    <text evidence="2">The sequence shown here is derived from an EMBL/GenBank/DDBJ whole genome shotgun (WGS) entry which is preliminary data.</text>
</comment>
<accession>A0ABR7YKL2</accession>
<dbReference type="Proteomes" id="UP000602759">
    <property type="component" value="Unassembled WGS sequence"/>
</dbReference>
<evidence type="ECO:0000313" key="3">
    <source>
        <dbReference type="Proteomes" id="UP000602759"/>
    </source>
</evidence>
<keyword evidence="1" id="KW-0732">Signal</keyword>
<proteinExistence type="predicted"/>
<feature type="chain" id="PRO_5047170723" evidence="1">
    <location>
        <begin position="23"/>
        <end position="404"/>
    </location>
</feature>
<dbReference type="InterPro" id="IPR053169">
    <property type="entry name" value="MUG_Protein"/>
</dbReference>
<organism evidence="2 3">
    <name type="scientific">Sphingobacterium micropteri</name>
    <dbReference type="NCBI Taxonomy" id="2763501"/>
    <lineage>
        <taxon>Bacteria</taxon>
        <taxon>Pseudomonadati</taxon>
        <taxon>Bacteroidota</taxon>
        <taxon>Sphingobacteriia</taxon>
        <taxon>Sphingobacteriales</taxon>
        <taxon>Sphingobacteriaceae</taxon>
        <taxon>Sphingobacterium</taxon>
    </lineage>
</organism>
<evidence type="ECO:0000313" key="2">
    <source>
        <dbReference type="EMBL" id="MBD1431859.1"/>
    </source>
</evidence>
<dbReference type="PANTHER" id="PTHR47791">
    <property type="entry name" value="MEIOTICALLY UP-REGULATED GENE 191 PROTEIN"/>
    <property type="match status" value="1"/>
</dbReference>
<dbReference type="InterPro" id="IPR014512">
    <property type="entry name" value="O_gly_hydro"/>
</dbReference>
<dbReference type="SUPFAM" id="SSF48208">
    <property type="entry name" value="Six-hairpin glycosidases"/>
    <property type="match status" value="1"/>
</dbReference>
<dbReference type="InterPro" id="IPR008928">
    <property type="entry name" value="6-hairpin_glycosidase_sf"/>
</dbReference>
<dbReference type="Gene3D" id="1.50.10.20">
    <property type="match status" value="1"/>
</dbReference>